<dbReference type="AlphaFoldDB" id="A0A142ERW5"/>
<keyword evidence="4" id="KW-1185">Reference proteome</keyword>
<feature type="domain" description="GW" evidence="2">
    <location>
        <begin position="63"/>
        <end position="88"/>
    </location>
</feature>
<gene>
    <name evidence="3" type="ORF">AO498_15560</name>
</gene>
<dbReference type="InterPro" id="IPR025987">
    <property type="entry name" value="GW_dom"/>
</dbReference>
<evidence type="ECO:0000313" key="4">
    <source>
        <dbReference type="Proteomes" id="UP000073816"/>
    </source>
</evidence>
<reference evidence="3 4" key="2">
    <citation type="journal article" date="2016" name="Genome Announc.">
        <title>Complete Genome Sequence of Algoriphagus sp. Strain M8-2, Isolated from a Brackish Lake.</title>
        <authorList>
            <person name="Muraguchi Y."/>
            <person name="Kushimoto K."/>
            <person name="Ohtsubo Y."/>
            <person name="Suzuki T."/>
            <person name="Dohra H."/>
            <person name="Kimbara K."/>
            <person name="Shintani M."/>
        </authorList>
    </citation>
    <scope>NUCLEOTIDE SEQUENCE [LARGE SCALE GENOMIC DNA]</scope>
    <source>
        <strain evidence="3 4">M8-2</strain>
    </source>
</reference>
<evidence type="ECO:0000313" key="3">
    <source>
        <dbReference type="EMBL" id="AMQ57870.1"/>
    </source>
</evidence>
<feature type="domain" description="GW" evidence="2">
    <location>
        <begin position="160"/>
        <end position="203"/>
    </location>
</feature>
<name>A0A142ERW5_9BACT</name>
<dbReference type="PATRIC" id="fig|1727163.4.peg.3265"/>
<evidence type="ECO:0000256" key="1">
    <source>
        <dbReference type="SAM" id="MobiDB-lite"/>
    </source>
</evidence>
<dbReference type="OrthoDB" id="1118190at2"/>
<dbReference type="KEGG" id="alm:AO498_15560"/>
<dbReference type="EMBL" id="CP012836">
    <property type="protein sequence ID" value="AMQ57870.1"/>
    <property type="molecule type" value="Genomic_DNA"/>
</dbReference>
<proteinExistence type="predicted"/>
<dbReference type="Pfam" id="PF13457">
    <property type="entry name" value="GW"/>
    <property type="match status" value="2"/>
</dbReference>
<organism evidence="3 4">
    <name type="scientific">Algoriphagus sanaruensis</name>
    <dbReference type="NCBI Taxonomy" id="1727163"/>
    <lineage>
        <taxon>Bacteria</taxon>
        <taxon>Pseudomonadati</taxon>
        <taxon>Bacteroidota</taxon>
        <taxon>Cytophagia</taxon>
        <taxon>Cytophagales</taxon>
        <taxon>Cyclobacteriaceae</taxon>
        <taxon>Algoriphagus</taxon>
    </lineage>
</organism>
<dbReference type="PROSITE" id="PS51257">
    <property type="entry name" value="PROKAR_LIPOPROTEIN"/>
    <property type="match status" value="1"/>
</dbReference>
<feature type="compositionally biased region" description="Low complexity" evidence="1">
    <location>
        <begin position="134"/>
        <end position="149"/>
    </location>
</feature>
<evidence type="ECO:0000259" key="2">
    <source>
        <dbReference type="Pfam" id="PF13457"/>
    </source>
</evidence>
<dbReference type="STRING" id="1727163.AO498_15560"/>
<protein>
    <recommendedName>
        <fullName evidence="2">GW domain-containing protein</fullName>
    </recommendedName>
</protein>
<dbReference type="Proteomes" id="UP000073816">
    <property type="component" value="Chromosome"/>
</dbReference>
<dbReference type="RefSeq" id="WP_067549704.1">
    <property type="nucleotide sequence ID" value="NZ_CP012836.1"/>
</dbReference>
<sequence>MKYLSTFSKLLLIGLVAGIFACSNAKKIEPILPSEEGDTFTLVNPESSEDPNVADPNAWHEAIIKEVLASNRYSYLEVEENGTRIWLATSKGEFSPEQRLRYRGGLLKTNFKSEEHDRVFDKLYLVSQIQVQGPSTTTTSPEASSPGPAKKVDPSTVKGATTIKEIIQNPGKYKDQTVKILGTVTKVNPNIMGKNWIHVQDGSADQYDFVLTSASNIPAGHQVVFEGIIRLDVDFGAGYSYDIIMEDAKFSLQ</sequence>
<feature type="region of interest" description="Disordered" evidence="1">
    <location>
        <begin position="134"/>
        <end position="155"/>
    </location>
</feature>
<accession>A0A142ERW5</accession>
<reference evidence="4" key="1">
    <citation type="submission" date="2015-09" db="EMBL/GenBank/DDBJ databases">
        <title>Complete sequence of Algoriphagus sp. M8-2.</title>
        <authorList>
            <person name="Shintani M."/>
        </authorList>
    </citation>
    <scope>NUCLEOTIDE SEQUENCE [LARGE SCALE GENOMIC DNA]</scope>
    <source>
        <strain evidence="4">M8-2</strain>
    </source>
</reference>